<evidence type="ECO:0000313" key="9">
    <source>
        <dbReference type="EMBL" id="AVO39097.1"/>
    </source>
</evidence>
<keyword evidence="2 9" id="KW-0645">Protease</keyword>
<sequence>MAIRGTRPPAPHLSRLLVLGLAVVLVLAAPPARAASISLLRDPDIENGLAMMAFPILRAAGLSSRRTQLLVVDDQRMNAFVLDNRAIFVNAGLVQKVTRPEMLQAVLAHEAAHIANGHISRRMSNLDSAGTAAGLGTLLALIAAAAGAGEAAGGIAMGTTSSAFRSFLAHTRAEESAADRSAASYLRWAGIDVGGLVDLHRAFEGQELISVSRQDPYTQSHPLSADRIRAAERLAAAQPEVPATRDDTAYWFARTRGKLSAFTRAPAWTLRRAPAEPHADVRHMREAVAHHRNHDRVRALASIDAALSLRPDDPFYYELKGQILLEHRQVSAAVAAYERAVELAPDNALILAAHGRALLAAGRPGDALAALEKSRSRDFRNAMVMHDLSRAYAQSDQLGMAALLTAERYALQGRMPDAGINARRAMGLLPRGSGPWQRAQDVVIAVERQDKKKRKKK</sequence>
<evidence type="ECO:0000256" key="7">
    <source>
        <dbReference type="PROSITE-ProRule" id="PRU00339"/>
    </source>
</evidence>
<dbReference type="RefSeq" id="WP_106473407.1">
    <property type="nucleotide sequence ID" value="NZ_CP027665.1"/>
</dbReference>
<dbReference type="GO" id="GO:0004222">
    <property type="term" value="F:metalloendopeptidase activity"/>
    <property type="evidence" value="ECO:0007669"/>
    <property type="project" value="InterPro"/>
</dbReference>
<keyword evidence="10" id="KW-1185">Reference proteome</keyword>
<reference evidence="10" key="1">
    <citation type="submission" date="2018-03" db="EMBL/GenBank/DDBJ databases">
        <title>Genomic analysis of the strain SH-1 isolated from shrimp intestine.</title>
        <authorList>
            <person name="Kim Y.-S."/>
            <person name="Kim S.-E."/>
            <person name="Kim K.-H."/>
        </authorList>
    </citation>
    <scope>NUCLEOTIDE SEQUENCE [LARGE SCALE GENOMIC DNA]</scope>
    <source>
        <strain evidence="10">SH-1</strain>
    </source>
</reference>
<name>A0A2S0MTG7_9RHOB</name>
<dbReference type="InterPro" id="IPR011990">
    <property type="entry name" value="TPR-like_helical_dom_sf"/>
</dbReference>
<evidence type="ECO:0000256" key="5">
    <source>
        <dbReference type="ARBA" id="ARBA00022833"/>
    </source>
</evidence>
<organism evidence="9 10">
    <name type="scientific">Pukyongiella litopenaei</name>
    <dbReference type="NCBI Taxonomy" id="2605946"/>
    <lineage>
        <taxon>Bacteria</taxon>
        <taxon>Pseudomonadati</taxon>
        <taxon>Pseudomonadota</taxon>
        <taxon>Alphaproteobacteria</taxon>
        <taxon>Rhodobacterales</taxon>
        <taxon>Paracoccaceae</taxon>
        <taxon>Pukyongiella</taxon>
    </lineage>
</organism>
<dbReference type="PANTHER" id="PTHR22726:SF1">
    <property type="entry name" value="METALLOENDOPEPTIDASE OMA1, MITOCHONDRIAL"/>
    <property type="match status" value="1"/>
</dbReference>
<dbReference type="GO" id="GO:0051603">
    <property type="term" value="P:proteolysis involved in protein catabolic process"/>
    <property type="evidence" value="ECO:0007669"/>
    <property type="project" value="TreeGrafter"/>
</dbReference>
<evidence type="ECO:0000256" key="1">
    <source>
        <dbReference type="ARBA" id="ARBA00001947"/>
    </source>
</evidence>
<comment type="cofactor">
    <cofactor evidence="1">
        <name>Zn(2+)</name>
        <dbReference type="ChEBI" id="CHEBI:29105"/>
    </cofactor>
</comment>
<feature type="repeat" description="TPR" evidence="7">
    <location>
        <begin position="314"/>
        <end position="347"/>
    </location>
</feature>
<dbReference type="PANTHER" id="PTHR22726">
    <property type="entry name" value="METALLOENDOPEPTIDASE OMA1"/>
    <property type="match status" value="1"/>
</dbReference>
<evidence type="ECO:0000256" key="4">
    <source>
        <dbReference type="ARBA" id="ARBA00022801"/>
    </source>
</evidence>
<dbReference type="InterPro" id="IPR001915">
    <property type="entry name" value="Peptidase_M48"/>
</dbReference>
<evidence type="ECO:0000259" key="8">
    <source>
        <dbReference type="Pfam" id="PF01435"/>
    </source>
</evidence>
<dbReference type="Gene3D" id="1.25.40.10">
    <property type="entry name" value="Tetratricopeptide repeat domain"/>
    <property type="match status" value="1"/>
</dbReference>
<dbReference type="AlphaFoldDB" id="A0A2S0MTG7"/>
<dbReference type="SUPFAM" id="SSF48452">
    <property type="entry name" value="TPR-like"/>
    <property type="match status" value="1"/>
</dbReference>
<dbReference type="GO" id="GO:0046872">
    <property type="term" value="F:metal ion binding"/>
    <property type="evidence" value="ECO:0007669"/>
    <property type="project" value="UniProtKB-KW"/>
</dbReference>
<dbReference type="EMBL" id="CP027665">
    <property type="protein sequence ID" value="AVO39097.1"/>
    <property type="molecule type" value="Genomic_DNA"/>
</dbReference>
<dbReference type="Pfam" id="PF01435">
    <property type="entry name" value="Peptidase_M48"/>
    <property type="match status" value="1"/>
</dbReference>
<keyword evidence="7" id="KW-0802">TPR repeat</keyword>
<dbReference type="PROSITE" id="PS50005">
    <property type="entry name" value="TPR"/>
    <property type="match status" value="1"/>
</dbReference>
<accession>A0A2S0MTG7</accession>
<dbReference type="Proteomes" id="UP000237655">
    <property type="component" value="Chromosome"/>
</dbReference>
<evidence type="ECO:0000256" key="3">
    <source>
        <dbReference type="ARBA" id="ARBA00022723"/>
    </source>
</evidence>
<dbReference type="GO" id="GO:0016020">
    <property type="term" value="C:membrane"/>
    <property type="evidence" value="ECO:0007669"/>
    <property type="project" value="TreeGrafter"/>
</dbReference>
<evidence type="ECO:0000313" key="10">
    <source>
        <dbReference type="Proteomes" id="UP000237655"/>
    </source>
</evidence>
<protein>
    <submittedName>
        <fullName evidence="9">M48 family metalloprotease</fullName>
    </submittedName>
</protein>
<dbReference type="CDD" id="cd07324">
    <property type="entry name" value="M48C_Oma1-like"/>
    <property type="match status" value="1"/>
</dbReference>
<dbReference type="Gene3D" id="3.30.2010.10">
    <property type="entry name" value="Metalloproteases ('zincins'), catalytic domain"/>
    <property type="match status" value="1"/>
</dbReference>
<keyword evidence="4" id="KW-0378">Hydrolase</keyword>
<dbReference type="SMART" id="SM00028">
    <property type="entry name" value="TPR"/>
    <property type="match status" value="2"/>
</dbReference>
<dbReference type="InterPro" id="IPR019734">
    <property type="entry name" value="TPR_rpt"/>
</dbReference>
<keyword evidence="6 9" id="KW-0482">Metalloprotease</keyword>
<dbReference type="InterPro" id="IPR051156">
    <property type="entry name" value="Mito/Outer_Membr_Metalloprot"/>
</dbReference>
<dbReference type="KEGG" id="thas:C6Y53_16170"/>
<keyword evidence="3" id="KW-0479">Metal-binding</keyword>
<evidence type="ECO:0000256" key="2">
    <source>
        <dbReference type="ARBA" id="ARBA00022670"/>
    </source>
</evidence>
<evidence type="ECO:0000256" key="6">
    <source>
        <dbReference type="ARBA" id="ARBA00023049"/>
    </source>
</evidence>
<gene>
    <name evidence="9" type="ORF">C6Y53_16170</name>
</gene>
<feature type="domain" description="Peptidase M48" evidence="8">
    <location>
        <begin position="51"/>
        <end position="233"/>
    </location>
</feature>
<keyword evidence="5" id="KW-0862">Zinc</keyword>
<proteinExistence type="predicted"/>